<dbReference type="AlphaFoldDB" id="A0A7K2IZA1"/>
<sequence length="81" mass="9339">MPVFIAMIMILVILPLAFFFVLLAGEAGTSARGRRTVDRPDEPYPPAPPPLDPAEQELRMRYARGEIDREEFLQRRIDLER</sequence>
<evidence type="ECO:0000313" key="4">
    <source>
        <dbReference type="EMBL" id="MYR35298.1"/>
    </source>
</evidence>
<reference evidence="3 6" key="2">
    <citation type="submission" date="2024-01" db="EMBL/GenBank/DDBJ databases">
        <title>Genome mining of biosynthetic gene clusters to explore secondary metabolites of Streptomyces sp.</title>
        <authorList>
            <person name="Baig A."/>
            <person name="Ajitkumar Shintre N."/>
            <person name="Kumar H."/>
            <person name="Anbarasu A."/>
            <person name="Ramaiah S."/>
        </authorList>
    </citation>
    <scope>NUCLEOTIDE SEQUENCE [LARGE SCALE GENOMIC DNA]</scope>
    <source>
        <strain evidence="3 6">A01</strain>
    </source>
</reference>
<organism evidence="4 5">
    <name type="scientific">Nocardiopsis alba</name>
    <dbReference type="NCBI Taxonomy" id="53437"/>
    <lineage>
        <taxon>Bacteria</taxon>
        <taxon>Bacillati</taxon>
        <taxon>Actinomycetota</taxon>
        <taxon>Actinomycetes</taxon>
        <taxon>Streptosporangiales</taxon>
        <taxon>Nocardiopsidaceae</taxon>
        <taxon>Nocardiopsis</taxon>
    </lineage>
</organism>
<evidence type="ECO:0000259" key="2">
    <source>
        <dbReference type="Pfam" id="PF09851"/>
    </source>
</evidence>
<dbReference type="Proteomes" id="UP000467124">
    <property type="component" value="Unassembled WGS sequence"/>
</dbReference>
<dbReference type="OMA" id="FIAMIMI"/>
<dbReference type="Pfam" id="PF09851">
    <property type="entry name" value="SHOCT"/>
    <property type="match status" value="1"/>
</dbReference>
<proteinExistence type="predicted"/>
<evidence type="ECO:0000313" key="5">
    <source>
        <dbReference type="Proteomes" id="UP000467124"/>
    </source>
</evidence>
<dbReference type="RefSeq" id="WP_014913419.1">
    <property type="nucleotide sequence ID" value="NZ_JAYMRS010000017.1"/>
</dbReference>
<accession>A0A7K2IZA1</accession>
<reference evidence="4 5" key="1">
    <citation type="journal article" date="2019" name="Nat. Commun.">
        <title>The antimicrobial potential of Streptomyces from insect microbiomes.</title>
        <authorList>
            <person name="Chevrette M.G."/>
            <person name="Carlson C.M."/>
            <person name="Ortega H.E."/>
            <person name="Thomas C."/>
            <person name="Ananiev G.E."/>
            <person name="Barns K.J."/>
            <person name="Book A.J."/>
            <person name="Cagnazzo J."/>
            <person name="Carlos C."/>
            <person name="Flanigan W."/>
            <person name="Grubbs K.J."/>
            <person name="Horn H.A."/>
            <person name="Hoffmann F.M."/>
            <person name="Klassen J.L."/>
            <person name="Knack J.J."/>
            <person name="Lewin G.R."/>
            <person name="McDonald B.R."/>
            <person name="Muller L."/>
            <person name="Melo W.G.P."/>
            <person name="Pinto-Tomas A.A."/>
            <person name="Schmitz A."/>
            <person name="Wendt-Pienkowski E."/>
            <person name="Wildman S."/>
            <person name="Zhao M."/>
            <person name="Zhang F."/>
            <person name="Bugni T.S."/>
            <person name="Andes D.R."/>
            <person name="Pupo M.T."/>
            <person name="Currie C.R."/>
        </authorList>
    </citation>
    <scope>NUCLEOTIDE SEQUENCE [LARGE SCALE GENOMIC DNA]</scope>
    <source>
        <strain evidence="4 5">SID5840</strain>
    </source>
</reference>
<comment type="caution">
    <text evidence="4">The sequence shown here is derived from an EMBL/GenBank/DDBJ whole genome shotgun (WGS) entry which is preliminary data.</text>
</comment>
<dbReference type="EMBL" id="JAYMRS010000017">
    <property type="protein sequence ID" value="MFB8771009.1"/>
    <property type="molecule type" value="Genomic_DNA"/>
</dbReference>
<evidence type="ECO:0000313" key="6">
    <source>
        <dbReference type="Proteomes" id="UP001585053"/>
    </source>
</evidence>
<protein>
    <submittedName>
        <fullName evidence="4">SHOCT domain-containing protein</fullName>
    </submittedName>
</protein>
<dbReference type="EMBL" id="WWHY01000001">
    <property type="protein sequence ID" value="MYR35298.1"/>
    <property type="molecule type" value="Genomic_DNA"/>
</dbReference>
<feature type="compositionally biased region" description="Pro residues" evidence="1">
    <location>
        <begin position="43"/>
        <end position="52"/>
    </location>
</feature>
<name>A0A7K2IZA1_9ACTN</name>
<keyword evidence="6" id="KW-1185">Reference proteome</keyword>
<gene>
    <name evidence="4" type="ORF">GTW20_24300</name>
    <name evidence="3" type="ORF">VSQ78_25185</name>
</gene>
<dbReference type="InterPro" id="IPR018649">
    <property type="entry name" value="SHOCT"/>
</dbReference>
<evidence type="ECO:0000256" key="1">
    <source>
        <dbReference type="SAM" id="MobiDB-lite"/>
    </source>
</evidence>
<feature type="domain" description="SHOCT" evidence="2">
    <location>
        <begin position="55"/>
        <end position="79"/>
    </location>
</feature>
<dbReference type="Proteomes" id="UP001585053">
    <property type="component" value="Unassembled WGS sequence"/>
</dbReference>
<evidence type="ECO:0000313" key="3">
    <source>
        <dbReference type="EMBL" id="MFB8771009.1"/>
    </source>
</evidence>
<feature type="region of interest" description="Disordered" evidence="1">
    <location>
        <begin position="30"/>
        <end position="55"/>
    </location>
</feature>